<dbReference type="InterPro" id="IPR003959">
    <property type="entry name" value="ATPase_AAA_core"/>
</dbReference>
<dbReference type="SMART" id="SM01086">
    <property type="entry name" value="ClpB_D2-small"/>
    <property type="match status" value="1"/>
</dbReference>
<reference evidence="11 12" key="1">
    <citation type="submission" date="2017-04" db="EMBL/GenBank/DDBJ databases">
        <authorList>
            <person name="Afonso C.L."/>
            <person name="Miller P.J."/>
            <person name="Scott M.A."/>
            <person name="Spackman E."/>
            <person name="Goraichik I."/>
            <person name="Dimitrov K.M."/>
            <person name="Suarez D.L."/>
            <person name="Swayne D.E."/>
        </authorList>
    </citation>
    <scope>NUCLEOTIDE SEQUENCE [LARGE SCALE GENOMIC DNA]</scope>
    <source>
        <strain evidence="11 12">DSM 13146</strain>
    </source>
</reference>
<comment type="subcellular location">
    <subcellularLocation>
        <location evidence="1 7">Cytoplasm</location>
    </subcellularLocation>
</comment>
<dbReference type="NCBIfam" id="TIGR00390">
    <property type="entry name" value="hslU"/>
    <property type="match status" value="1"/>
</dbReference>
<dbReference type="Gene3D" id="1.10.8.10">
    <property type="entry name" value="DNA helicase RuvA subunit, C-terminal domain"/>
    <property type="match status" value="1"/>
</dbReference>
<evidence type="ECO:0000256" key="5">
    <source>
        <dbReference type="ARBA" id="ARBA00022840"/>
    </source>
</evidence>
<evidence type="ECO:0000259" key="9">
    <source>
        <dbReference type="SMART" id="SM00382"/>
    </source>
</evidence>
<keyword evidence="6 7" id="KW-0143">Chaperone</keyword>
<dbReference type="CDD" id="cd19498">
    <property type="entry name" value="RecA-like_HslU"/>
    <property type="match status" value="1"/>
</dbReference>
<evidence type="ECO:0000313" key="12">
    <source>
        <dbReference type="Proteomes" id="UP000192783"/>
    </source>
</evidence>
<dbReference type="InterPro" id="IPR003593">
    <property type="entry name" value="AAA+_ATPase"/>
</dbReference>
<sequence length="458" mass="52487">MQQPLTPAEIVRELDKFIIGQKEAKRMVAIALRNRWRRQQVSEHLRDEIAPKNIIMIGPTGVGKTEIARRLARLAQSPFLKVEASKFTEVGYVGRDVESMIRDLTELAVNMVRSEELEAVRVKAEELAEEKLLDILLPPPRRPSPSQARQLEGPEAQTMQEEAQRADATREKLRNLLRQGALDDRYVELEVEDRSVPMIDIFAGAGMEEMDFNFREMLSSMLPKRTKRRKVKIPEAWDLLVEQESQRLIDMEKVTRQALERVEHSGIIFLDEIDKIAGRESAHGPDVSREGVQRDLLPIVEGCTVNTKYGMVRTDHILFIASGAFHVAKPSDLIPELQGRFPIRVELDSLTKEDFVRILQEPENALVVQYKALLATEEVELIFEEEAIEEIAQIAYEVNSRAENIGARRLHTVMEKLLSDVSFNAPDLRGQVIRITRRYVRDTLNEIIQDQDLSRYIL</sequence>
<dbReference type="Gene3D" id="3.40.50.300">
    <property type="entry name" value="P-loop containing nucleotide triphosphate hydrolases"/>
    <property type="match status" value="2"/>
</dbReference>
<feature type="region of interest" description="Disordered" evidence="8">
    <location>
        <begin position="136"/>
        <end position="169"/>
    </location>
</feature>
<accession>A0A1W1X8G3</accession>
<dbReference type="PANTHER" id="PTHR48102">
    <property type="entry name" value="ATP-DEPENDENT CLP PROTEASE ATP-BINDING SUBUNIT CLPX-LIKE, MITOCHONDRIAL-RELATED"/>
    <property type="match status" value="1"/>
</dbReference>
<dbReference type="RefSeq" id="WP_084056564.1">
    <property type="nucleotide sequence ID" value="NZ_FWXF01000003.1"/>
</dbReference>
<feature type="domain" description="AAA+ ATPase" evidence="9">
    <location>
        <begin position="50"/>
        <end position="347"/>
    </location>
</feature>
<protein>
    <recommendedName>
        <fullName evidence="7">ATP-dependent protease ATPase subunit HslU</fullName>
    </recommendedName>
    <alternativeName>
        <fullName evidence="7">Unfoldase HslU</fullName>
    </alternativeName>
</protein>
<dbReference type="NCBIfam" id="NF003544">
    <property type="entry name" value="PRK05201.1"/>
    <property type="match status" value="1"/>
</dbReference>
<evidence type="ECO:0000256" key="4">
    <source>
        <dbReference type="ARBA" id="ARBA00022741"/>
    </source>
</evidence>
<dbReference type="OrthoDB" id="9804062at2"/>
<comment type="subunit">
    <text evidence="7">A double ring-shaped homohexamer of HslV is capped on each side by a ring-shaped HslU homohexamer. The assembly of the HslU/HslV complex is dependent on binding of ATP.</text>
</comment>
<dbReference type="Proteomes" id="UP000192783">
    <property type="component" value="Unassembled WGS sequence"/>
</dbReference>
<proteinExistence type="inferred from homology"/>
<dbReference type="SUPFAM" id="SSF52540">
    <property type="entry name" value="P-loop containing nucleoside triphosphate hydrolases"/>
    <property type="match status" value="1"/>
</dbReference>
<organism evidence="11 12">
    <name type="scientific">Desulfacinum hydrothermale DSM 13146</name>
    <dbReference type="NCBI Taxonomy" id="1121390"/>
    <lineage>
        <taxon>Bacteria</taxon>
        <taxon>Pseudomonadati</taxon>
        <taxon>Thermodesulfobacteriota</taxon>
        <taxon>Syntrophobacteria</taxon>
        <taxon>Syntrophobacterales</taxon>
        <taxon>Syntrophobacteraceae</taxon>
        <taxon>Desulfacinum</taxon>
    </lineage>
</organism>
<evidence type="ECO:0000256" key="6">
    <source>
        <dbReference type="ARBA" id="ARBA00023186"/>
    </source>
</evidence>
<keyword evidence="12" id="KW-1185">Reference proteome</keyword>
<dbReference type="InterPro" id="IPR050052">
    <property type="entry name" value="ATP-dep_Clp_protease_ClpX"/>
</dbReference>
<comment type="similarity">
    <text evidence="2 7">Belongs to the ClpX chaperone family. HslU subfamily.</text>
</comment>
<dbReference type="GO" id="GO:0005524">
    <property type="term" value="F:ATP binding"/>
    <property type="evidence" value="ECO:0007669"/>
    <property type="project" value="UniProtKB-UniRule"/>
</dbReference>
<dbReference type="InterPro" id="IPR019489">
    <property type="entry name" value="Clp_ATPase_C"/>
</dbReference>
<name>A0A1W1X8G3_9BACT</name>
<dbReference type="STRING" id="1121390.SAMN02746041_00825"/>
<evidence type="ECO:0000256" key="7">
    <source>
        <dbReference type="HAMAP-Rule" id="MF_00249"/>
    </source>
</evidence>
<dbReference type="GO" id="GO:0016887">
    <property type="term" value="F:ATP hydrolysis activity"/>
    <property type="evidence" value="ECO:0007669"/>
    <property type="project" value="InterPro"/>
</dbReference>
<dbReference type="Gene3D" id="1.10.8.60">
    <property type="match status" value="1"/>
</dbReference>
<evidence type="ECO:0000256" key="1">
    <source>
        <dbReference type="ARBA" id="ARBA00004496"/>
    </source>
</evidence>
<dbReference type="PANTHER" id="PTHR48102:SF3">
    <property type="entry name" value="ATP-DEPENDENT PROTEASE ATPASE SUBUNIT HSLU"/>
    <property type="match status" value="1"/>
</dbReference>
<feature type="binding site" evidence="7">
    <location>
        <position position="19"/>
    </location>
    <ligand>
        <name>ATP</name>
        <dbReference type="ChEBI" id="CHEBI:30616"/>
    </ligand>
</feature>
<evidence type="ECO:0000256" key="2">
    <source>
        <dbReference type="ARBA" id="ARBA00009771"/>
    </source>
</evidence>
<keyword evidence="11" id="KW-0378">Hydrolase</keyword>
<evidence type="ECO:0000259" key="10">
    <source>
        <dbReference type="SMART" id="SM01086"/>
    </source>
</evidence>
<feature type="binding site" evidence="7">
    <location>
        <position position="408"/>
    </location>
    <ligand>
        <name>ATP</name>
        <dbReference type="ChEBI" id="CHEBI:30616"/>
    </ligand>
</feature>
<gene>
    <name evidence="7" type="primary">hslU</name>
    <name evidence="11" type="ORF">SAMN02746041_00825</name>
</gene>
<evidence type="ECO:0000256" key="3">
    <source>
        <dbReference type="ARBA" id="ARBA00022490"/>
    </source>
</evidence>
<dbReference type="SMART" id="SM00382">
    <property type="entry name" value="AAA"/>
    <property type="match status" value="1"/>
</dbReference>
<dbReference type="GO" id="GO:0036402">
    <property type="term" value="F:proteasome-activating activity"/>
    <property type="evidence" value="ECO:0007669"/>
    <property type="project" value="UniProtKB-UniRule"/>
</dbReference>
<keyword evidence="5 7" id="KW-0067">ATP-binding</keyword>
<feature type="binding site" evidence="7">
    <location>
        <position position="271"/>
    </location>
    <ligand>
        <name>ATP</name>
        <dbReference type="ChEBI" id="CHEBI:30616"/>
    </ligand>
</feature>
<feature type="binding site" evidence="7">
    <location>
        <begin position="61"/>
        <end position="66"/>
    </location>
    <ligand>
        <name>ATP</name>
        <dbReference type="ChEBI" id="CHEBI:30616"/>
    </ligand>
</feature>
<dbReference type="Pfam" id="PF07724">
    <property type="entry name" value="AAA_2"/>
    <property type="match status" value="1"/>
</dbReference>
<dbReference type="InterPro" id="IPR004491">
    <property type="entry name" value="HslU"/>
</dbReference>
<dbReference type="EMBL" id="FWXF01000003">
    <property type="protein sequence ID" value="SMC20120.1"/>
    <property type="molecule type" value="Genomic_DNA"/>
</dbReference>
<keyword evidence="3 7" id="KW-0963">Cytoplasm</keyword>
<evidence type="ECO:0000313" key="11">
    <source>
        <dbReference type="EMBL" id="SMC20120.1"/>
    </source>
</evidence>
<dbReference type="GO" id="GO:0008233">
    <property type="term" value="F:peptidase activity"/>
    <property type="evidence" value="ECO:0007669"/>
    <property type="project" value="UniProtKB-KW"/>
</dbReference>
<feature type="domain" description="Clp ATPase C-terminal" evidence="10">
    <location>
        <begin position="350"/>
        <end position="444"/>
    </location>
</feature>
<keyword evidence="11" id="KW-0645">Protease</keyword>
<dbReference type="GO" id="GO:0043335">
    <property type="term" value="P:protein unfolding"/>
    <property type="evidence" value="ECO:0007669"/>
    <property type="project" value="UniProtKB-UniRule"/>
</dbReference>
<dbReference type="FunFam" id="3.40.50.300:FF:000213">
    <property type="entry name" value="ATP-dependent protease ATPase subunit HslU"/>
    <property type="match status" value="1"/>
</dbReference>
<dbReference type="GO" id="GO:0009376">
    <property type="term" value="C:HslUV protease complex"/>
    <property type="evidence" value="ECO:0007669"/>
    <property type="project" value="UniProtKB-UniRule"/>
</dbReference>
<dbReference type="Pfam" id="PF00004">
    <property type="entry name" value="AAA"/>
    <property type="match status" value="1"/>
</dbReference>
<dbReference type="AlphaFoldDB" id="A0A1W1X8G3"/>
<feature type="binding site" evidence="7">
    <location>
        <position position="336"/>
    </location>
    <ligand>
        <name>ATP</name>
        <dbReference type="ChEBI" id="CHEBI:30616"/>
    </ligand>
</feature>
<keyword evidence="4 7" id="KW-0547">Nucleotide-binding</keyword>
<dbReference type="InterPro" id="IPR027417">
    <property type="entry name" value="P-loop_NTPase"/>
</dbReference>
<dbReference type="HAMAP" id="MF_00249">
    <property type="entry name" value="HslU"/>
    <property type="match status" value="1"/>
</dbReference>
<evidence type="ECO:0000256" key="8">
    <source>
        <dbReference type="SAM" id="MobiDB-lite"/>
    </source>
</evidence>
<dbReference type="FunFam" id="3.40.50.300:FF:000220">
    <property type="entry name" value="ATP-dependent protease ATPase subunit HslU"/>
    <property type="match status" value="1"/>
</dbReference>
<comment type="function">
    <text evidence="7">ATPase subunit of a proteasome-like degradation complex; this subunit has chaperone activity. The binding of ATP and its subsequent hydrolysis by HslU are essential for unfolding of protein substrates subsequently hydrolyzed by HslV. HslU recognizes the N-terminal part of its protein substrates and unfolds these before they are guided to HslV for hydrolysis.</text>
</comment>